<dbReference type="OrthoDB" id="371463at2759"/>
<sequence length="149" mass="17658">MRPVTPLLCTSNPLRMIQYIIVFNRQGKVRLNRWFNAQSDKQKATTTREAVTMILTRKKTMATILEYHQYKLIFRRYASLYFAMAVDWTDNELNVLEIIHRYVQALDDYFGTVCELDVIYNFDKAYWILDEMIIGGELQETSRKAIISE</sequence>
<dbReference type="CDD" id="cd14831">
    <property type="entry name" value="AP1_sigma"/>
    <property type="match status" value="1"/>
</dbReference>
<comment type="caution">
    <text evidence="1">The sequence shown here is derived from an EMBL/GenBank/DDBJ whole genome shotgun (WGS) entry which is preliminary data.</text>
</comment>
<proteinExistence type="predicted"/>
<dbReference type="Gene3D" id="3.30.450.60">
    <property type="match status" value="1"/>
</dbReference>
<reference evidence="1 2" key="1">
    <citation type="journal article" date="2018" name="New Phytol.">
        <title>Phylogenomics of Endogonaceae and evolution of mycorrhizas within Mucoromycota.</title>
        <authorList>
            <person name="Chang Y."/>
            <person name="Desiro A."/>
            <person name="Na H."/>
            <person name="Sandor L."/>
            <person name="Lipzen A."/>
            <person name="Clum A."/>
            <person name="Barry K."/>
            <person name="Grigoriev I.V."/>
            <person name="Martin F.M."/>
            <person name="Stajich J.E."/>
            <person name="Smith M.E."/>
            <person name="Bonito G."/>
            <person name="Spatafora J.W."/>
        </authorList>
    </citation>
    <scope>NUCLEOTIDE SEQUENCE [LARGE SCALE GENOMIC DNA]</scope>
    <source>
        <strain evidence="1 2">GMNB39</strain>
    </source>
</reference>
<dbReference type="InterPro" id="IPR011012">
    <property type="entry name" value="Longin-like_dom_sf"/>
</dbReference>
<dbReference type="Pfam" id="PF01217">
    <property type="entry name" value="Clat_adaptor_s"/>
    <property type="match status" value="1"/>
</dbReference>
<dbReference type="InterPro" id="IPR044733">
    <property type="entry name" value="AP1_sigma"/>
</dbReference>
<name>A0A433DDR2_9FUNG</name>
<dbReference type="PANTHER" id="PTHR11753">
    <property type="entry name" value="ADAPTOR COMPLEXES SMALL SUBUNIT FAMILY"/>
    <property type="match status" value="1"/>
</dbReference>
<keyword evidence="2" id="KW-1185">Reference proteome</keyword>
<dbReference type="SUPFAM" id="SSF64356">
    <property type="entry name" value="SNARE-like"/>
    <property type="match status" value="1"/>
</dbReference>
<dbReference type="GO" id="GO:0016482">
    <property type="term" value="P:cytosolic transport"/>
    <property type="evidence" value="ECO:0007669"/>
    <property type="project" value="UniProtKB-ARBA"/>
</dbReference>
<dbReference type="GO" id="GO:0006886">
    <property type="term" value="P:intracellular protein transport"/>
    <property type="evidence" value="ECO:0007669"/>
    <property type="project" value="UniProtKB-UniRule"/>
</dbReference>
<dbReference type="GO" id="GO:0005829">
    <property type="term" value="C:cytosol"/>
    <property type="evidence" value="ECO:0007669"/>
    <property type="project" value="GOC"/>
</dbReference>
<dbReference type="GO" id="GO:0030121">
    <property type="term" value="C:AP-1 adaptor complex"/>
    <property type="evidence" value="ECO:0007669"/>
    <property type="project" value="InterPro"/>
</dbReference>
<dbReference type="EMBL" id="RBNI01002713">
    <property type="protein sequence ID" value="RUP48993.1"/>
    <property type="molecule type" value="Genomic_DNA"/>
</dbReference>
<dbReference type="PIRSF" id="PIRSF015588">
    <property type="entry name" value="AP_complex_sigma"/>
    <property type="match status" value="1"/>
</dbReference>
<evidence type="ECO:0000313" key="1">
    <source>
        <dbReference type="EMBL" id="RUP48993.1"/>
    </source>
</evidence>
<dbReference type="Proteomes" id="UP000268093">
    <property type="component" value="Unassembled WGS sequence"/>
</dbReference>
<organism evidence="1 2">
    <name type="scientific">Jimgerdemannia flammicorona</name>
    <dbReference type="NCBI Taxonomy" id="994334"/>
    <lineage>
        <taxon>Eukaryota</taxon>
        <taxon>Fungi</taxon>
        <taxon>Fungi incertae sedis</taxon>
        <taxon>Mucoromycota</taxon>
        <taxon>Mucoromycotina</taxon>
        <taxon>Endogonomycetes</taxon>
        <taxon>Endogonales</taxon>
        <taxon>Endogonaceae</taxon>
        <taxon>Jimgerdemannia</taxon>
    </lineage>
</organism>
<accession>A0A433DDR2</accession>
<dbReference type="InterPro" id="IPR016635">
    <property type="entry name" value="AP_complex_ssu"/>
</dbReference>
<evidence type="ECO:0000313" key="2">
    <source>
        <dbReference type="Proteomes" id="UP000268093"/>
    </source>
</evidence>
<gene>
    <name evidence="1" type="ORF">BC936DRAFT_143510</name>
</gene>
<dbReference type="GO" id="GO:0035615">
    <property type="term" value="F:clathrin adaptor activity"/>
    <property type="evidence" value="ECO:0007669"/>
    <property type="project" value="InterPro"/>
</dbReference>
<dbReference type="InterPro" id="IPR022775">
    <property type="entry name" value="AP_mu_sigma_su"/>
</dbReference>
<protein>
    <submittedName>
        <fullName evidence="1">Clathrin coat assembly protein ap19</fullName>
    </submittedName>
</protein>